<organism evidence="1 2">
    <name type="scientific">Natronospira bacteriovora</name>
    <dbReference type="NCBI Taxonomy" id="3069753"/>
    <lineage>
        <taxon>Bacteria</taxon>
        <taxon>Pseudomonadati</taxon>
        <taxon>Pseudomonadota</taxon>
        <taxon>Gammaproteobacteria</taxon>
        <taxon>Natronospirales</taxon>
        <taxon>Natronospiraceae</taxon>
        <taxon>Natronospira</taxon>
    </lineage>
</organism>
<reference evidence="1 2" key="1">
    <citation type="submission" date="2023-08" db="EMBL/GenBank/DDBJ databases">
        <title>Whole-genome sequencing of halo(alkali)philic microorganisms from hypersaline lakes.</title>
        <authorList>
            <person name="Sorokin D.Y."/>
            <person name="Abbas B."/>
            <person name="Merkel A.Y."/>
        </authorList>
    </citation>
    <scope>NUCLEOTIDE SEQUENCE [LARGE SCALE GENOMIC DNA]</scope>
    <source>
        <strain evidence="1 2">AB-CW4</strain>
    </source>
</reference>
<dbReference type="RefSeq" id="WP_306727130.1">
    <property type="nucleotide sequence ID" value="NZ_JAVDDT010000001.1"/>
</dbReference>
<evidence type="ECO:0000313" key="1">
    <source>
        <dbReference type="EMBL" id="MDQ2068648.1"/>
    </source>
</evidence>
<comment type="caution">
    <text evidence="1">The sequence shown here is derived from an EMBL/GenBank/DDBJ whole genome shotgun (WGS) entry which is preliminary data.</text>
</comment>
<accession>A0ABU0W415</accession>
<protein>
    <submittedName>
        <fullName evidence="1">Uncharacterized protein</fullName>
    </submittedName>
</protein>
<sequence>MIRVDRSSEPYSDFGNVSGQGARRLLGAPSSDPLVTAIRESVQNSWDARNKGQTPKYELYLRKLDQKELRFFKEVVFRDLSTDPESRLKRILSKDEITVLDICDYQTTGLDGPTRSSALGKGETSRFVKFLRNIGGPREEQSLSGGTYGYGKSSLFSVSNCETIVVDSVATNHQGMVERRFMAARTGEEFHDGERAYTGRHWWGCRADDGVVDPIIGEDAEFLACGLGMPVRKNMPGTSIMIIEPDLGDEVSTLREAAERMVRALMWYFWPKMVGSEGISTPMEFRVHCEGEPVHVPEVDEAAPFSLFADALRIARSQSDPAVRIRSKRPKQHLGWMAAQRDFREERYQFMRGNCEPKIPEVCHHIALMRPAELVVKYLTGNQLADRRMEWGGVFICSDEEEVESAFAEAEPPAHDDWVPQHLPGGSRKKTYVNVALKRIREEMERISPETRLPRSEEMGGFAASADRVGGVLLHNSGDRAVPQSRDAGRTSGSQRKVRLRNIVFSGLVEEEERPVARFEFEIAGPAGRKVQVTAQPLIVTEGREKLEKTPEGERPEVVRWRLGEGKKEDRSRGIRSKLPGGTVQGEVMIRLPSHVAITPGLKLEELPDE</sequence>
<name>A0ABU0W415_9GAMM</name>
<dbReference type="Proteomes" id="UP001239019">
    <property type="component" value="Unassembled WGS sequence"/>
</dbReference>
<evidence type="ECO:0000313" key="2">
    <source>
        <dbReference type="Proteomes" id="UP001239019"/>
    </source>
</evidence>
<keyword evidence="2" id="KW-1185">Reference proteome</keyword>
<proteinExistence type="predicted"/>
<dbReference type="EMBL" id="JAVDDT010000001">
    <property type="protein sequence ID" value="MDQ2068648.1"/>
    <property type="molecule type" value="Genomic_DNA"/>
</dbReference>
<gene>
    <name evidence="1" type="ORF">RBH19_02015</name>
</gene>